<evidence type="ECO:0000256" key="1">
    <source>
        <dbReference type="SAM" id="SignalP"/>
    </source>
</evidence>
<keyword evidence="3" id="KW-1185">Reference proteome</keyword>
<comment type="caution">
    <text evidence="2">The sequence shown here is derived from an EMBL/GenBank/DDBJ whole genome shotgun (WGS) entry which is preliminary data.</text>
</comment>
<feature type="chain" id="PRO_5032498618" description="Sensor of ECF-type sigma factor" evidence="1">
    <location>
        <begin position="19"/>
        <end position="140"/>
    </location>
</feature>
<organism evidence="2 3">
    <name type="scientific">Mesonia hippocampi</name>
    <dbReference type="NCBI Taxonomy" id="1628250"/>
    <lineage>
        <taxon>Bacteria</taxon>
        <taxon>Pseudomonadati</taxon>
        <taxon>Bacteroidota</taxon>
        <taxon>Flavobacteriia</taxon>
        <taxon>Flavobacteriales</taxon>
        <taxon>Flavobacteriaceae</taxon>
        <taxon>Mesonia</taxon>
    </lineage>
</organism>
<reference evidence="2 3" key="1">
    <citation type="submission" date="2020-08" db="EMBL/GenBank/DDBJ databases">
        <title>Genomic Encyclopedia of Type Strains, Phase IV (KMG-IV): sequencing the most valuable type-strain genomes for metagenomic binning, comparative biology and taxonomic classification.</title>
        <authorList>
            <person name="Goeker M."/>
        </authorList>
    </citation>
    <scope>NUCLEOTIDE SEQUENCE [LARGE SCALE GENOMIC DNA]</scope>
    <source>
        <strain evidence="2 3">DSM 29568</strain>
    </source>
</reference>
<gene>
    <name evidence="2" type="ORF">GGR32_000274</name>
</gene>
<dbReference type="AlphaFoldDB" id="A0A840EFL5"/>
<keyword evidence="1" id="KW-0732">Signal</keyword>
<feature type="signal peptide" evidence="1">
    <location>
        <begin position="1"/>
        <end position="18"/>
    </location>
</feature>
<evidence type="ECO:0008006" key="4">
    <source>
        <dbReference type="Google" id="ProtNLM"/>
    </source>
</evidence>
<protein>
    <recommendedName>
        <fullName evidence="4">Sensor of ECF-type sigma factor</fullName>
    </recommendedName>
</protein>
<dbReference type="EMBL" id="JACIFO010000001">
    <property type="protein sequence ID" value="MBB4118002.1"/>
    <property type="molecule type" value="Genomic_DNA"/>
</dbReference>
<dbReference type="Proteomes" id="UP000553034">
    <property type="component" value="Unassembled WGS sequence"/>
</dbReference>
<evidence type="ECO:0000313" key="3">
    <source>
        <dbReference type="Proteomes" id="UP000553034"/>
    </source>
</evidence>
<proteinExistence type="predicted"/>
<accession>A0A840EFL5</accession>
<evidence type="ECO:0000313" key="2">
    <source>
        <dbReference type="EMBL" id="MBB4118002.1"/>
    </source>
</evidence>
<sequence>MKTLFFLLIFFTCINTQAQVSDDQIKSLRTAFYTEALSLSPSEAEKFWPLHNKYEKLHDSLYENQWCYVKNGLETLSELSPTETDEILTAYVAYKDEKAHLKKQFITELKDILSAKKILQLKKAQRDFHIMLFEEYKNKK</sequence>
<name>A0A840EFL5_9FLAO</name>
<dbReference type="RefSeq" id="WP_183475642.1">
    <property type="nucleotide sequence ID" value="NZ_JACIFO010000001.1"/>
</dbReference>